<protein>
    <submittedName>
        <fullName evidence="1">Uncharacterized protein</fullName>
    </submittedName>
</protein>
<proteinExistence type="predicted"/>
<dbReference type="AlphaFoldDB" id="A0A225V0D1"/>
<evidence type="ECO:0000313" key="2">
    <source>
        <dbReference type="Proteomes" id="UP000198211"/>
    </source>
</evidence>
<sequence length="237" mass="27229">MKNNLENDVQNLQKEIKELEYRQLCESTVVTVSNVWFVALEYLRIFRHGFKESSFEWNAAAFGFLQKAMATDVSDGCLHGPKALMQNWELFSSYYGPKALMQNWELFSSYFDDIHVELKSMTNTMDGSILATTSTTFTISSDTLRLAFPHLNSDEHGGMYGGTWSPLAKRMEGQRLVMRGSVRFFWDSVTERVVRILTWSDMLTPFCRVLGNLEDVSHVFDRALVTLDCRLLLMTPC</sequence>
<dbReference type="EMBL" id="NBNE01009116">
    <property type="protein sequence ID" value="OWY98751.1"/>
    <property type="molecule type" value="Genomic_DNA"/>
</dbReference>
<gene>
    <name evidence="1" type="ORF">PHMEG_00030410</name>
</gene>
<dbReference type="Proteomes" id="UP000198211">
    <property type="component" value="Unassembled WGS sequence"/>
</dbReference>
<organism evidence="1 2">
    <name type="scientific">Phytophthora megakarya</name>
    <dbReference type="NCBI Taxonomy" id="4795"/>
    <lineage>
        <taxon>Eukaryota</taxon>
        <taxon>Sar</taxon>
        <taxon>Stramenopiles</taxon>
        <taxon>Oomycota</taxon>
        <taxon>Peronosporomycetes</taxon>
        <taxon>Peronosporales</taxon>
        <taxon>Peronosporaceae</taxon>
        <taxon>Phytophthora</taxon>
    </lineage>
</organism>
<evidence type="ECO:0000313" key="1">
    <source>
        <dbReference type="EMBL" id="OWY98751.1"/>
    </source>
</evidence>
<comment type="caution">
    <text evidence="1">The sequence shown here is derived from an EMBL/GenBank/DDBJ whole genome shotgun (WGS) entry which is preliminary data.</text>
</comment>
<name>A0A225V0D1_9STRA</name>
<dbReference type="OrthoDB" id="71603at2759"/>
<keyword evidence="2" id="KW-1185">Reference proteome</keyword>
<accession>A0A225V0D1</accession>
<reference evidence="2" key="1">
    <citation type="submission" date="2017-03" db="EMBL/GenBank/DDBJ databases">
        <title>Phytopthora megakarya and P. palmivora, two closely related causual agents of cacao black pod achieved similar genome size and gene model numbers by different mechanisms.</title>
        <authorList>
            <person name="Ali S."/>
            <person name="Shao J."/>
            <person name="Larry D.J."/>
            <person name="Kronmiller B."/>
            <person name="Shen D."/>
            <person name="Strem M.D."/>
            <person name="Melnick R.L."/>
            <person name="Guiltinan M.J."/>
            <person name="Tyler B.M."/>
            <person name="Meinhardt L.W."/>
            <person name="Bailey B.A."/>
        </authorList>
    </citation>
    <scope>NUCLEOTIDE SEQUENCE [LARGE SCALE GENOMIC DNA]</scope>
    <source>
        <strain evidence="2">zdho120</strain>
    </source>
</reference>